<keyword evidence="3" id="KW-1185">Reference proteome</keyword>
<accession>A0A250JRT4</accession>
<protein>
    <recommendedName>
        <fullName evidence="4">DUF4157 domain-containing protein</fullName>
    </recommendedName>
</protein>
<gene>
    <name evidence="2" type="ORF">MYMAC_001960</name>
</gene>
<dbReference type="RefSeq" id="WP_095957917.1">
    <property type="nucleotide sequence ID" value="NZ_CP022203.1"/>
</dbReference>
<proteinExistence type="predicted"/>
<dbReference type="OrthoDB" id="8686772at2"/>
<reference evidence="2 3" key="1">
    <citation type="submission" date="2017-06" db="EMBL/GenBank/DDBJ databases">
        <title>Sequencing and comparative analysis of myxobacterial genomes.</title>
        <authorList>
            <person name="Rupp O."/>
            <person name="Goesmann A."/>
            <person name="Sogaard-Andersen L."/>
        </authorList>
    </citation>
    <scope>NUCLEOTIDE SEQUENCE [LARGE SCALE GENOMIC DNA]</scope>
    <source>
        <strain evidence="2 3">DSM 14697</strain>
    </source>
</reference>
<dbReference type="AlphaFoldDB" id="A0A250JRT4"/>
<dbReference type="KEGG" id="mmas:MYMAC_001960"/>
<sequence length="320" mass="33497">MKAGNVVESFGSRATGPQGPASESAATALALASVRPGAIAVAERIPPADLKAHGAEEKSATKGLLSRIGSIVTGGLRRVGDAVGGLVTGAKDAVVGLVRNGMEATQTLASGLGQVFTGRFREGFGELARGLVQLGQTPVDAVLMVGGRALSAVQTLLGVEPVRRGLTGDEEAALRQVYGDALDYSSISIKEGDAGLLTASGRPFAHGNTIYIPKRFLPLQADLLVHEAAHVWQHQNGGTDYMSEALFAQTFGDGYNLGKALREGKGWSEMNPEQQAELLEQGYRAGFFETPPKRLYVDGVDYTAQLEAALREVRAGRGAP</sequence>
<evidence type="ECO:0000313" key="2">
    <source>
        <dbReference type="EMBL" id="ATB46368.1"/>
    </source>
</evidence>
<evidence type="ECO:0000313" key="3">
    <source>
        <dbReference type="Proteomes" id="UP000217343"/>
    </source>
</evidence>
<evidence type="ECO:0008006" key="4">
    <source>
        <dbReference type="Google" id="ProtNLM"/>
    </source>
</evidence>
<name>A0A250JRT4_9BACT</name>
<organism evidence="2 3">
    <name type="scientific">Corallococcus macrosporus DSM 14697</name>
    <dbReference type="NCBI Taxonomy" id="1189310"/>
    <lineage>
        <taxon>Bacteria</taxon>
        <taxon>Pseudomonadati</taxon>
        <taxon>Myxococcota</taxon>
        <taxon>Myxococcia</taxon>
        <taxon>Myxococcales</taxon>
        <taxon>Cystobacterineae</taxon>
        <taxon>Myxococcaceae</taxon>
        <taxon>Corallococcus</taxon>
    </lineage>
</organism>
<dbReference type="Proteomes" id="UP000217343">
    <property type="component" value="Chromosome"/>
</dbReference>
<dbReference type="EMBL" id="CP022203">
    <property type="protein sequence ID" value="ATB46368.1"/>
    <property type="molecule type" value="Genomic_DNA"/>
</dbReference>
<evidence type="ECO:0000256" key="1">
    <source>
        <dbReference type="SAM" id="MobiDB-lite"/>
    </source>
</evidence>
<feature type="region of interest" description="Disordered" evidence="1">
    <location>
        <begin position="1"/>
        <end position="21"/>
    </location>
</feature>